<dbReference type="Pfam" id="PF13460">
    <property type="entry name" value="NAD_binding_10"/>
    <property type="match status" value="1"/>
</dbReference>
<evidence type="ECO:0000313" key="3">
    <source>
        <dbReference type="Proteomes" id="UP000243463"/>
    </source>
</evidence>
<evidence type="ECO:0000259" key="1">
    <source>
        <dbReference type="Pfam" id="PF13460"/>
    </source>
</evidence>
<organism evidence="2 3">
    <name type="scientific">Acinetobacter apis</name>
    <dbReference type="NCBI Taxonomy" id="1229165"/>
    <lineage>
        <taxon>Bacteria</taxon>
        <taxon>Pseudomonadati</taxon>
        <taxon>Pseudomonadota</taxon>
        <taxon>Gammaproteobacteria</taxon>
        <taxon>Moraxellales</taxon>
        <taxon>Moraxellaceae</taxon>
        <taxon>Acinetobacter</taxon>
    </lineage>
</organism>
<evidence type="ECO:0000313" key="2">
    <source>
        <dbReference type="EMBL" id="SNQ28740.1"/>
    </source>
</evidence>
<feature type="domain" description="NAD(P)-binding" evidence="1">
    <location>
        <begin position="8"/>
        <end position="195"/>
    </location>
</feature>
<dbReference type="InterPro" id="IPR016040">
    <property type="entry name" value="NAD(P)-bd_dom"/>
</dbReference>
<dbReference type="PANTHER" id="PTHR15020">
    <property type="entry name" value="FLAVIN REDUCTASE-RELATED"/>
    <property type="match status" value="1"/>
</dbReference>
<dbReference type="RefSeq" id="WP_088822767.1">
    <property type="nucleotide sequence ID" value="NZ_FZLN01000001.1"/>
</dbReference>
<dbReference type="SUPFAM" id="SSF51735">
    <property type="entry name" value="NAD(P)-binding Rossmann-fold domains"/>
    <property type="match status" value="1"/>
</dbReference>
<keyword evidence="3" id="KW-1185">Reference proteome</keyword>
<dbReference type="CDD" id="cd05243">
    <property type="entry name" value="SDR_a5"/>
    <property type="match status" value="1"/>
</dbReference>
<dbReference type="OrthoDB" id="9803892at2"/>
<dbReference type="Proteomes" id="UP000243463">
    <property type="component" value="Unassembled WGS sequence"/>
</dbReference>
<protein>
    <submittedName>
        <fullName evidence="2">Uncharacterized conserved protein YbjT, contains NAD(P)-binding and DUF2867 domains</fullName>
    </submittedName>
</protein>
<accession>A0A217EEV3</accession>
<dbReference type="AlphaFoldDB" id="A0A217EEV3"/>
<name>A0A217EEV3_9GAMM</name>
<reference evidence="3" key="1">
    <citation type="submission" date="2017-06" db="EMBL/GenBank/DDBJ databases">
        <authorList>
            <person name="Varghese N."/>
            <person name="Submissions S."/>
        </authorList>
    </citation>
    <scope>NUCLEOTIDE SEQUENCE [LARGE SCALE GENOMIC DNA]</scope>
    <source>
        <strain evidence="3">ANC 5114</strain>
    </source>
</reference>
<gene>
    <name evidence="2" type="ORF">SAMN05444584_0665</name>
</gene>
<dbReference type="EMBL" id="FZLN01000001">
    <property type="protein sequence ID" value="SNQ28740.1"/>
    <property type="molecule type" value="Genomic_DNA"/>
</dbReference>
<dbReference type="Gene3D" id="3.40.50.720">
    <property type="entry name" value="NAD(P)-binding Rossmann-like Domain"/>
    <property type="match status" value="1"/>
</dbReference>
<proteinExistence type="predicted"/>
<sequence length="219" mass="23539">MSTVFIVGGSGQVAKHVAKQLQPSDWSVHALYRSESQEQELKALGATPVWGDITTLSVDELAQLFQGSDHIIFSAGAGGKGDETLTNKVDGEGLTKSVLAAQQANISHFILVSAFPEAGRTAALGDKFENYIRVKKYSEYELTQSALNWVILRPGQLTDASGTGQVKVGYALPSGNNPISREDVAATLLALLKQPKIHHKIIELTQGDTAVEHALEEFI</sequence>
<dbReference type="PANTHER" id="PTHR15020:SF50">
    <property type="entry name" value="UPF0659 PROTEIN YMR090W"/>
    <property type="match status" value="1"/>
</dbReference>
<dbReference type="InterPro" id="IPR036291">
    <property type="entry name" value="NAD(P)-bd_dom_sf"/>
</dbReference>